<name>A0A2B8BNM9_9PROT</name>
<dbReference type="SUPFAM" id="SSF101082">
    <property type="entry name" value="Typo IV secretion system protein TraC"/>
    <property type="match status" value="1"/>
</dbReference>
<evidence type="ECO:0000313" key="3">
    <source>
        <dbReference type="EMBL" id="PGH59022.1"/>
    </source>
</evidence>
<dbReference type="OrthoDB" id="9807335at2"/>
<dbReference type="AlphaFoldDB" id="A0A2B8BNM9"/>
<evidence type="ECO:0000313" key="4">
    <source>
        <dbReference type="Proteomes" id="UP000225379"/>
    </source>
</evidence>
<dbReference type="InterPro" id="IPR023220">
    <property type="entry name" value="T4SS_VirB5-domain"/>
</dbReference>
<dbReference type="EMBL" id="PDKW01000037">
    <property type="protein sequence ID" value="PGH59022.1"/>
    <property type="molecule type" value="Genomic_DNA"/>
</dbReference>
<sequence>MRKPLSAILLSILVFQTLPAHAQGIPVIDVSAIAQMITQVANQMEQISNQVQMIENQARTLQMLGGGSFGELNGNLSQQVGQLNAVMSRVQGIGYQLGGIEQEFNQLFPPGTNWQSVPTEDVAPYYQRWSSQLQDASRTAMDSQGVVRNVQRNVSAAQGILADARSSDGEVRQLQATNEMLALLATQLGDMTMTMATTGRVTASAAAAAQTRSDAQTELLRRFTAPATVPTGDGKAF</sequence>
<feature type="coiled-coil region" evidence="1">
    <location>
        <begin position="37"/>
        <end position="64"/>
    </location>
</feature>
<keyword evidence="2" id="KW-0732">Signal</keyword>
<reference evidence="4" key="1">
    <citation type="submission" date="2017-10" db="EMBL/GenBank/DDBJ databases">
        <authorList>
            <person name="Kravchenko I.K."/>
            <person name="Grouzdev D.S."/>
        </authorList>
    </citation>
    <scope>NUCLEOTIDE SEQUENCE [LARGE SCALE GENOMIC DNA]</scope>
    <source>
        <strain evidence="4">B2</strain>
    </source>
</reference>
<accession>A0A2B8BNM9</accession>
<comment type="caution">
    <text evidence="3">The sequence shown here is derived from an EMBL/GenBank/DDBJ whole genome shotgun (WGS) entry which is preliminary data.</text>
</comment>
<organism evidence="3 4">
    <name type="scientific">Azospirillum palustre</name>
    <dbReference type="NCBI Taxonomy" id="2044885"/>
    <lineage>
        <taxon>Bacteria</taxon>
        <taxon>Pseudomonadati</taxon>
        <taxon>Pseudomonadota</taxon>
        <taxon>Alphaproteobacteria</taxon>
        <taxon>Rhodospirillales</taxon>
        <taxon>Azospirillaceae</taxon>
        <taxon>Azospirillum</taxon>
    </lineage>
</organism>
<keyword evidence="4" id="KW-1185">Reference proteome</keyword>
<evidence type="ECO:0000256" key="1">
    <source>
        <dbReference type="SAM" id="Coils"/>
    </source>
</evidence>
<evidence type="ECO:0008006" key="5">
    <source>
        <dbReference type="Google" id="ProtNLM"/>
    </source>
</evidence>
<proteinExistence type="predicted"/>
<evidence type="ECO:0000256" key="2">
    <source>
        <dbReference type="SAM" id="SignalP"/>
    </source>
</evidence>
<feature type="chain" id="PRO_5012044264" description="Conjugal transfer protein TrbJ" evidence="2">
    <location>
        <begin position="23"/>
        <end position="237"/>
    </location>
</feature>
<gene>
    <name evidence="3" type="ORF">CRT60_03295</name>
</gene>
<dbReference type="RefSeq" id="WP_098735014.1">
    <property type="nucleotide sequence ID" value="NZ_PDKW01000037.1"/>
</dbReference>
<dbReference type="Gene3D" id="1.20.58.430">
    <property type="entry name" value="Type IV secretion system, VirB5-domain"/>
    <property type="match status" value="1"/>
</dbReference>
<protein>
    <recommendedName>
        <fullName evidence="5">Conjugal transfer protein TrbJ</fullName>
    </recommendedName>
</protein>
<keyword evidence="1" id="KW-0175">Coiled coil</keyword>
<feature type="signal peptide" evidence="2">
    <location>
        <begin position="1"/>
        <end position="22"/>
    </location>
</feature>
<dbReference type="Proteomes" id="UP000225379">
    <property type="component" value="Unassembled WGS sequence"/>
</dbReference>